<keyword evidence="1" id="KW-0479">Metal-binding</keyword>
<keyword evidence="1" id="KW-0863">Zinc-finger</keyword>
<evidence type="ECO:0000256" key="1">
    <source>
        <dbReference type="PROSITE-ProRule" id="PRU00325"/>
    </source>
</evidence>
<protein>
    <recommendedName>
        <fullName evidence="3">SWIM-type domain-containing protein</fullName>
    </recommendedName>
</protein>
<feature type="domain" description="SWIM-type" evidence="3">
    <location>
        <begin position="602"/>
        <end position="635"/>
    </location>
</feature>
<evidence type="ECO:0000256" key="2">
    <source>
        <dbReference type="SAM" id="MobiDB-lite"/>
    </source>
</evidence>
<feature type="compositionally biased region" description="Basic and acidic residues" evidence="2">
    <location>
        <begin position="345"/>
        <end position="361"/>
    </location>
</feature>
<proteinExistence type="predicted"/>
<feature type="region of interest" description="Disordered" evidence="2">
    <location>
        <begin position="335"/>
        <end position="375"/>
    </location>
</feature>
<keyword evidence="5" id="KW-1185">Reference proteome</keyword>
<name>A0ABR3EMN3_9AGAR</name>
<organism evidence="4 5">
    <name type="scientific">Marasmius crinis-equi</name>
    <dbReference type="NCBI Taxonomy" id="585013"/>
    <lineage>
        <taxon>Eukaryota</taxon>
        <taxon>Fungi</taxon>
        <taxon>Dikarya</taxon>
        <taxon>Basidiomycota</taxon>
        <taxon>Agaricomycotina</taxon>
        <taxon>Agaricomycetes</taxon>
        <taxon>Agaricomycetidae</taxon>
        <taxon>Agaricales</taxon>
        <taxon>Marasmiineae</taxon>
        <taxon>Marasmiaceae</taxon>
        <taxon>Marasmius</taxon>
    </lineage>
</organism>
<dbReference type="PROSITE" id="PS50966">
    <property type="entry name" value="ZF_SWIM"/>
    <property type="match status" value="1"/>
</dbReference>
<evidence type="ECO:0000313" key="4">
    <source>
        <dbReference type="EMBL" id="KAL0564139.1"/>
    </source>
</evidence>
<evidence type="ECO:0000259" key="3">
    <source>
        <dbReference type="PROSITE" id="PS50966"/>
    </source>
</evidence>
<sequence length="802" mass="92855">MFLALRAQAEGGDIDFHGEYTLPVDPLVTDKERVQLVMREAWRVTGYRFTVNFHQTLVTGHKTRAWCSQDANRKKPSKKKYGPEIQNRETVGMERFECQSHLGASCKDLRKGTRRVKLITLNLRHHQKHVLYYNVAMPDAAAEIIRENLEWSTPASLVPKVQAAHPQVTAAQIHRAWAEMSEEIWKRDPKQVESARRLLEEHRAVVDIFEVETAPGVEQICWGMKVIAGQLTSKTLIVEIAIDATSDAITPGKRTDALEKWSTRVRDAYKVYPRFINVDKDLAEIGMAHRVWPDARIQICGWHMKKAVRERITKAKLSTTPYKAAEAHNRFSFIDPTFIPPGRADPGEREGGREGGGRDTCLDEPDEATPVKPDPNALYIRFQPTQKPGLLDPDTAETVSLVEQTQTNTTGLKIRIPALRPTQVVAPEEPKRVFCPQELREPVLAKVMEHRNAHPLLPGKSAPTAEGIYSWAVKKMYQFCKDEDLPEMWAYLWENWYRPERWKLWARSVVPEIPRLNTTMIMESHWRHIKHDFLHHFSKPRIDLLAWILITKLGPSYYRKLDVLLGDIGRYRSVSAWRKPFKKLWRECEKKQIPEPTGVFEYRTDVKRWVCTCPALAKSRFLICKHLVQAVKPVPPEFFLQVTRNRTAPVWSHPSLVPRDDLEPLPDIVNEPEREVNSAKTYSQVNDEDDDGNSTDDEDDYQGEVEQRLAKDATYQERMERIIRDLHSFADGLQYQTQFRDERFLTRLEVQGRGFLSMMDSCLEKERRENSSRIANPGTWNPEFTSAMFYRSRLEDRTEGRH</sequence>
<accession>A0ABR3EMN3</accession>
<keyword evidence="1" id="KW-0862">Zinc</keyword>
<dbReference type="InterPro" id="IPR007527">
    <property type="entry name" value="Znf_SWIM"/>
</dbReference>
<dbReference type="Proteomes" id="UP001465976">
    <property type="component" value="Unassembled WGS sequence"/>
</dbReference>
<dbReference type="EMBL" id="JBAHYK010002961">
    <property type="protein sequence ID" value="KAL0564139.1"/>
    <property type="molecule type" value="Genomic_DNA"/>
</dbReference>
<evidence type="ECO:0000313" key="5">
    <source>
        <dbReference type="Proteomes" id="UP001465976"/>
    </source>
</evidence>
<feature type="region of interest" description="Disordered" evidence="2">
    <location>
        <begin position="662"/>
        <end position="702"/>
    </location>
</feature>
<feature type="compositionally biased region" description="Acidic residues" evidence="2">
    <location>
        <begin position="686"/>
        <end position="702"/>
    </location>
</feature>
<gene>
    <name evidence="4" type="ORF">V5O48_017915</name>
</gene>
<comment type="caution">
    <text evidence="4">The sequence shown here is derived from an EMBL/GenBank/DDBJ whole genome shotgun (WGS) entry which is preliminary data.</text>
</comment>
<reference evidence="4 5" key="1">
    <citation type="submission" date="2024-02" db="EMBL/GenBank/DDBJ databases">
        <title>A draft genome for the cacao thread blight pathogen Marasmius crinis-equi.</title>
        <authorList>
            <person name="Cohen S.P."/>
            <person name="Baruah I.K."/>
            <person name="Amoako-Attah I."/>
            <person name="Bukari Y."/>
            <person name="Meinhardt L.W."/>
            <person name="Bailey B.A."/>
        </authorList>
    </citation>
    <scope>NUCLEOTIDE SEQUENCE [LARGE SCALE GENOMIC DNA]</scope>
    <source>
        <strain evidence="4 5">GH-76</strain>
    </source>
</reference>